<dbReference type="AlphaFoldDB" id="A0AAP0E0Q1"/>
<dbReference type="EMBL" id="JBBNAF010000014">
    <property type="protein sequence ID" value="KAK9084529.1"/>
    <property type="molecule type" value="Genomic_DNA"/>
</dbReference>
<protein>
    <submittedName>
        <fullName evidence="2">Uncharacterized protein</fullName>
    </submittedName>
</protein>
<name>A0AAP0E0Q1_9MAGN</name>
<keyword evidence="3" id="KW-1185">Reference proteome</keyword>
<proteinExistence type="predicted"/>
<evidence type="ECO:0000313" key="3">
    <source>
        <dbReference type="Proteomes" id="UP001420932"/>
    </source>
</evidence>
<sequence>MSLTASYTAVSSAVPKSTITPPPPLPTAASAIGITSPPTRPLPTPHNKTCVFL</sequence>
<evidence type="ECO:0000313" key="2">
    <source>
        <dbReference type="EMBL" id="KAK9084529.1"/>
    </source>
</evidence>
<evidence type="ECO:0000256" key="1">
    <source>
        <dbReference type="SAM" id="MobiDB-lite"/>
    </source>
</evidence>
<feature type="region of interest" description="Disordered" evidence="1">
    <location>
        <begin position="1"/>
        <end position="53"/>
    </location>
</feature>
<dbReference type="Proteomes" id="UP001420932">
    <property type="component" value="Unassembled WGS sequence"/>
</dbReference>
<comment type="caution">
    <text evidence="2">The sequence shown here is derived from an EMBL/GenBank/DDBJ whole genome shotgun (WGS) entry which is preliminary data.</text>
</comment>
<reference evidence="2 3" key="1">
    <citation type="submission" date="2024-01" db="EMBL/GenBank/DDBJ databases">
        <title>Genome assemblies of Stephania.</title>
        <authorList>
            <person name="Yang L."/>
        </authorList>
    </citation>
    <scope>NUCLEOTIDE SEQUENCE [LARGE SCALE GENOMIC DNA]</scope>
    <source>
        <strain evidence="2">YNDBR</strain>
        <tissue evidence="2">Leaf</tissue>
    </source>
</reference>
<accession>A0AAP0E0Q1</accession>
<organism evidence="2 3">
    <name type="scientific">Stephania yunnanensis</name>
    <dbReference type="NCBI Taxonomy" id="152371"/>
    <lineage>
        <taxon>Eukaryota</taxon>
        <taxon>Viridiplantae</taxon>
        <taxon>Streptophyta</taxon>
        <taxon>Embryophyta</taxon>
        <taxon>Tracheophyta</taxon>
        <taxon>Spermatophyta</taxon>
        <taxon>Magnoliopsida</taxon>
        <taxon>Ranunculales</taxon>
        <taxon>Menispermaceae</taxon>
        <taxon>Menispermoideae</taxon>
        <taxon>Cissampelideae</taxon>
        <taxon>Stephania</taxon>
    </lineage>
</organism>
<gene>
    <name evidence="2" type="ORF">Syun_031545</name>
</gene>
<feature type="compositionally biased region" description="Polar residues" evidence="1">
    <location>
        <begin position="1"/>
        <end position="11"/>
    </location>
</feature>